<evidence type="ECO:0000313" key="3">
    <source>
        <dbReference type="Proteomes" id="UP001219066"/>
    </source>
</evidence>
<organism evidence="2 3">
    <name type="scientific">Delftia tsuruhatensis</name>
    <dbReference type="NCBI Taxonomy" id="180282"/>
    <lineage>
        <taxon>Bacteria</taxon>
        <taxon>Pseudomonadati</taxon>
        <taxon>Pseudomonadota</taxon>
        <taxon>Betaproteobacteria</taxon>
        <taxon>Burkholderiales</taxon>
        <taxon>Comamonadaceae</taxon>
        <taxon>Delftia</taxon>
    </lineage>
</organism>
<feature type="transmembrane region" description="Helical" evidence="1">
    <location>
        <begin position="34"/>
        <end position="53"/>
    </location>
</feature>
<dbReference type="Proteomes" id="UP001219066">
    <property type="component" value="Chromosome"/>
</dbReference>
<evidence type="ECO:0000256" key="1">
    <source>
        <dbReference type="SAM" id="Phobius"/>
    </source>
</evidence>
<proteinExistence type="predicted"/>
<gene>
    <name evidence="2" type="ORF">PYR84_20285</name>
</gene>
<keyword evidence="1" id="KW-1133">Transmembrane helix</keyword>
<keyword evidence="1" id="KW-0472">Membrane</keyword>
<dbReference type="AlphaFoldDB" id="A0AAX3SGX4"/>
<reference evidence="2" key="1">
    <citation type="submission" date="2023-03" db="EMBL/GenBank/DDBJ databases">
        <title>Synergistic degradation of erythromycin by symbiotic bacteria Ery-6A and Ery-6B and application in simulated water remediation.</title>
        <authorList>
            <person name="Xu S."/>
        </authorList>
    </citation>
    <scope>NUCLEOTIDE SEQUENCE</scope>
    <source>
        <strain evidence="2">Ery-6A</strain>
    </source>
</reference>
<dbReference type="InterPro" id="IPR032124">
    <property type="entry name" value="Phage_F116_holin"/>
</dbReference>
<keyword evidence="1" id="KW-0812">Transmembrane</keyword>
<evidence type="ECO:0000313" key="2">
    <source>
        <dbReference type="EMBL" id="WFF79270.1"/>
    </source>
</evidence>
<dbReference type="Pfam" id="PF16082">
    <property type="entry name" value="Phage_holin_2_4"/>
    <property type="match status" value="1"/>
</dbReference>
<accession>A0AAX3SGX4</accession>
<protein>
    <submittedName>
        <fullName evidence="2">Holin</fullName>
    </submittedName>
</protein>
<dbReference type="RefSeq" id="WP_061288543.1">
    <property type="nucleotide sequence ID" value="NZ_CP120956.1"/>
</dbReference>
<name>A0AAX3SGX4_9BURK</name>
<dbReference type="EMBL" id="CP120956">
    <property type="protein sequence ID" value="WFF79270.1"/>
    <property type="molecule type" value="Genomic_DNA"/>
</dbReference>
<sequence length="99" mass="10624">MKTETLDSIGAAGNKVTIAGAGLSGAGYITASEFAAIVGALVALAGVAITWYYKREANRRLVAEHALRQQERQIRIDLMRATRQPVPHDTNMGALEDVD</sequence>